<dbReference type="GO" id="GO:0005634">
    <property type="term" value="C:nucleus"/>
    <property type="evidence" value="ECO:0007669"/>
    <property type="project" value="TreeGrafter"/>
</dbReference>
<accession>A0A1U7LUK6</accession>
<protein>
    <submittedName>
        <fullName evidence="4">UBX domain-containing protein 1</fullName>
    </submittedName>
</protein>
<dbReference type="STRING" id="1198029.A0A1U7LUK6"/>
<feature type="domain" description="UBX" evidence="2">
    <location>
        <begin position="289"/>
        <end position="379"/>
    </location>
</feature>
<reference evidence="4 5" key="1">
    <citation type="submission" date="2016-04" db="EMBL/GenBank/DDBJ databases">
        <title>Evolutionary innovation and constraint leading to complex multicellularity in the Ascomycota.</title>
        <authorList>
            <person name="Cisse O."/>
            <person name="Nguyen A."/>
            <person name="Hewitt D.A."/>
            <person name="Jedd G."/>
            <person name="Stajich J.E."/>
        </authorList>
    </citation>
    <scope>NUCLEOTIDE SEQUENCE [LARGE SCALE GENOMIC DNA]</scope>
    <source>
        <strain evidence="4 5">DAH-3</strain>
    </source>
</reference>
<dbReference type="SMART" id="SM00553">
    <property type="entry name" value="SEP"/>
    <property type="match status" value="1"/>
</dbReference>
<dbReference type="PANTHER" id="PTHR23333:SF20">
    <property type="entry name" value="NSFL1 COFACTOR P47"/>
    <property type="match status" value="1"/>
</dbReference>
<dbReference type="GO" id="GO:0061025">
    <property type="term" value="P:membrane fusion"/>
    <property type="evidence" value="ECO:0007669"/>
    <property type="project" value="TreeGrafter"/>
</dbReference>
<dbReference type="OMA" id="NKDHTDK"/>
<dbReference type="Pfam" id="PF08059">
    <property type="entry name" value="SEP"/>
    <property type="match status" value="1"/>
</dbReference>
<dbReference type="GO" id="GO:0043130">
    <property type="term" value="F:ubiquitin binding"/>
    <property type="evidence" value="ECO:0007669"/>
    <property type="project" value="TreeGrafter"/>
</dbReference>
<evidence type="ECO:0000313" key="4">
    <source>
        <dbReference type="EMBL" id="OLL26347.1"/>
    </source>
</evidence>
<evidence type="ECO:0000259" key="3">
    <source>
        <dbReference type="PROSITE" id="PS51399"/>
    </source>
</evidence>
<evidence type="ECO:0000313" key="5">
    <source>
        <dbReference type="Proteomes" id="UP000186594"/>
    </source>
</evidence>
<dbReference type="SUPFAM" id="SSF102848">
    <property type="entry name" value="NSFL1 (p97 ATPase) cofactor p47, SEP domain"/>
    <property type="match status" value="1"/>
</dbReference>
<dbReference type="Gene3D" id="3.10.20.90">
    <property type="entry name" value="Phosphatidylinositol 3-kinase Catalytic Subunit, Chain A, domain 1"/>
    <property type="match status" value="1"/>
</dbReference>
<feature type="region of interest" description="Disordered" evidence="1">
    <location>
        <begin position="131"/>
        <end position="175"/>
    </location>
</feature>
<proteinExistence type="predicted"/>
<feature type="domain" description="SEP" evidence="3">
    <location>
        <begin position="177"/>
        <end position="242"/>
    </location>
</feature>
<name>A0A1U7LUK6_NEOID</name>
<dbReference type="GO" id="GO:0000045">
    <property type="term" value="P:autophagosome assembly"/>
    <property type="evidence" value="ECO:0007669"/>
    <property type="project" value="TreeGrafter"/>
</dbReference>
<feature type="compositionally biased region" description="Acidic residues" evidence="1">
    <location>
        <begin position="87"/>
        <end position="98"/>
    </location>
</feature>
<dbReference type="GO" id="GO:0043161">
    <property type="term" value="P:proteasome-mediated ubiquitin-dependent protein catabolic process"/>
    <property type="evidence" value="ECO:0007669"/>
    <property type="project" value="TreeGrafter"/>
</dbReference>
<dbReference type="InterPro" id="IPR029071">
    <property type="entry name" value="Ubiquitin-like_domsf"/>
</dbReference>
<dbReference type="InterPro" id="IPR009060">
    <property type="entry name" value="UBA-like_sf"/>
</dbReference>
<dbReference type="Pfam" id="PF14555">
    <property type="entry name" value="UBA_4"/>
    <property type="match status" value="1"/>
</dbReference>
<dbReference type="CDD" id="cd01770">
    <property type="entry name" value="UBX_UBXN2"/>
    <property type="match status" value="1"/>
</dbReference>
<dbReference type="PROSITE" id="PS51399">
    <property type="entry name" value="SEP"/>
    <property type="match status" value="1"/>
</dbReference>
<dbReference type="InterPro" id="IPR036241">
    <property type="entry name" value="NSFL1C_SEP_dom_sf"/>
</dbReference>
<sequence length="381" mass="41773">MADQATAIQQFVEITGASEAQARFFLSASKWDMNLAVTSFFQKDSAETSEGPEEPAQSTSVSVPAQRLQRIPSQRGNIATLGSIGDPMDEDSDSETDNPEYFAGGEKSGLSLQDPKKKRDNTIQDILRKAAQAPELSENDNDLQTNHFAGTGHTLGGEDKESTVVNPQNERPSRHPKVTRILNFWKDGISVDDGPLLRYDDPANESILNDINSGRAPMALLGVEYGQPVDVNINKQLDQEFKALKKLNTWEGSGYRLGSQIPDEPAPAASFPSAPAPVEHLPFGLELTDGQPVTSVQIRLSDGTRIVSRVNLSHTVGDLYKIINMFVHATVNNSKNTRSRPDMAPQNFVLQSSFPMRELNDRSQSIQDAKLQNAVVVQKMT</sequence>
<dbReference type="InterPro" id="IPR001012">
    <property type="entry name" value="UBX_dom"/>
</dbReference>
<dbReference type="SUPFAM" id="SSF54236">
    <property type="entry name" value="Ubiquitin-like"/>
    <property type="match status" value="1"/>
</dbReference>
<feature type="region of interest" description="Disordered" evidence="1">
    <location>
        <begin position="46"/>
        <end position="119"/>
    </location>
</feature>
<dbReference type="OrthoDB" id="25887at2759"/>
<dbReference type="SMART" id="SM00166">
    <property type="entry name" value="UBX"/>
    <property type="match status" value="1"/>
</dbReference>
<dbReference type="Proteomes" id="UP000186594">
    <property type="component" value="Unassembled WGS sequence"/>
</dbReference>
<dbReference type="GO" id="GO:0007030">
    <property type="term" value="P:Golgi organization"/>
    <property type="evidence" value="ECO:0007669"/>
    <property type="project" value="TreeGrafter"/>
</dbReference>
<dbReference type="FunFam" id="3.30.420.210:FF:000002">
    <property type="entry name" value="UBX domain-containing protein 1"/>
    <property type="match status" value="1"/>
</dbReference>
<dbReference type="Gene3D" id="3.30.420.210">
    <property type="entry name" value="SEP domain"/>
    <property type="match status" value="1"/>
</dbReference>
<dbReference type="InterPro" id="IPR012989">
    <property type="entry name" value="SEP_domain"/>
</dbReference>
<dbReference type="PANTHER" id="PTHR23333">
    <property type="entry name" value="UBX DOMAIN CONTAINING PROTEIN"/>
    <property type="match status" value="1"/>
</dbReference>
<keyword evidence="5" id="KW-1185">Reference proteome</keyword>
<dbReference type="Gene3D" id="1.10.8.10">
    <property type="entry name" value="DNA helicase RuvA subunit, C-terminal domain"/>
    <property type="match status" value="1"/>
</dbReference>
<evidence type="ECO:0000256" key="1">
    <source>
        <dbReference type="SAM" id="MobiDB-lite"/>
    </source>
</evidence>
<dbReference type="Pfam" id="PF00789">
    <property type="entry name" value="UBX"/>
    <property type="match status" value="1"/>
</dbReference>
<evidence type="ECO:0000259" key="2">
    <source>
        <dbReference type="PROSITE" id="PS50033"/>
    </source>
</evidence>
<dbReference type="AlphaFoldDB" id="A0A1U7LUK6"/>
<dbReference type="EMBL" id="LXFE01000205">
    <property type="protein sequence ID" value="OLL26347.1"/>
    <property type="molecule type" value="Genomic_DNA"/>
</dbReference>
<dbReference type="GO" id="GO:0005829">
    <property type="term" value="C:cytosol"/>
    <property type="evidence" value="ECO:0007669"/>
    <property type="project" value="TreeGrafter"/>
</dbReference>
<gene>
    <name evidence="4" type="ORF">NEOLI_000903</name>
</gene>
<organism evidence="4 5">
    <name type="scientific">Neolecta irregularis (strain DAH-3)</name>
    <dbReference type="NCBI Taxonomy" id="1198029"/>
    <lineage>
        <taxon>Eukaryota</taxon>
        <taxon>Fungi</taxon>
        <taxon>Dikarya</taxon>
        <taxon>Ascomycota</taxon>
        <taxon>Taphrinomycotina</taxon>
        <taxon>Neolectales</taxon>
        <taxon>Neolectaceae</taxon>
        <taxon>Neolecta</taxon>
    </lineage>
</organism>
<dbReference type="CDD" id="cd14348">
    <property type="entry name" value="UBA_p47"/>
    <property type="match status" value="1"/>
</dbReference>
<dbReference type="PROSITE" id="PS50033">
    <property type="entry name" value="UBX"/>
    <property type="match status" value="1"/>
</dbReference>
<comment type="caution">
    <text evidence="4">The sequence shown here is derived from an EMBL/GenBank/DDBJ whole genome shotgun (WGS) entry which is preliminary data.</text>
</comment>
<dbReference type="SUPFAM" id="SSF46934">
    <property type="entry name" value="UBA-like"/>
    <property type="match status" value="1"/>
</dbReference>
<dbReference type="GO" id="GO:0031468">
    <property type="term" value="P:nuclear membrane reassembly"/>
    <property type="evidence" value="ECO:0007669"/>
    <property type="project" value="TreeGrafter"/>
</dbReference>